<dbReference type="SUPFAM" id="SSF69255">
    <property type="entry name" value="gp5 N-terminal domain-like"/>
    <property type="match status" value="1"/>
</dbReference>
<evidence type="ECO:0000313" key="3">
    <source>
        <dbReference type="Proteomes" id="UP001185092"/>
    </source>
</evidence>
<dbReference type="InterPro" id="IPR006531">
    <property type="entry name" value="Gp5/Vgr_OB"/>
</dbReference>
<dbReference type="Proteomes" id="UP001185092">
    <property type="component" value="Unassembled WGS sequence"/>
</dbReference>
<dbReference type="AlphaFoldDB" id="A0AAE3XIP6"/>
<comment type="caution">
    <text evidence="2">The sequence shown here is derived from an EMBL/GenBank/DDBJ whole genome shotgun (WGS) entry which is preliminary data.</text>
</comment>
<feature type="domain" description="Gp5/Type VI secretion system Vgr protein OB-fold" evidence="1">
    <location>
        <begin position="369"/>
        <end position="443"/>
    </location>
</feature>
<name>A0AAE3XIP6_9BACT</name>
<dbReference type="Pfam" id="PF04717">
    <property type="entry name" value="Phage_base_V"/>
    <property type="match status" value="1"/>
</dbReference>
<dbReference type="InterPro" id="IPR037026">
    <property type="entry name" value="Vgr_OB-fold_dom_sf"/>
</dbReference>
<dbReference type="InterPro" id="IPR006533">
    <property type="entry name" value="T6SS_Vgr_RhsGE"/>
</dbReference>
<keyword evidence="3" id="KW-1185">Reference proteome</keyword>
<sequence length="587" mass="63506">MASIIEAKENPVCKVKIEGKEITDLALRKVNTIKAINKVPIAKVVFADIYSAEKDGMLSSSMKSLQPGSKVEIELGYEETLKPVFKGIITGVDHSINKLKTEISVICRDESIKLTISPKNKTFSESKDSDALSKIIKDNGLKGKVESTSVKHQELIQHYSSDWTFLLQRARANNMYAFVSDGEVNVKPLELTGSAKCTLTYIDSLIRINTKQNAIHQVDKMSAFAWDASGQAILEGKSSGTKENSIGDMDSKKLAGVLKLKEFNLQSASIMDQSELDKWATSIHQQAIASKIRGTVECFGTSDLLPGDIFEIKGISAKIDGKALAGSVEHSLSSGKWTTTIEIGVTPPKEEALTAPGSGLLPTISGLTSGVVKELANDPTGLFKVRVAIPTLQEDNIGVWARLATFYAHKEAGSFFIPEVNDEVIVGFLNQDPRNPVILGSVHNPKTAPPFPLTEDNFQKAIVTKTKLTLQFDEENNAIIINTPEKNMVMLNDTEKTISLTDQNKNKIVMSKDGIAIESCKDLNIKVKGATTLNSTGKINIKSSADLIAEGMNVQAKGSTKFAAEGAMCEVKGSAQTVIKGGMVMIN</sequence>
<dbReference type="SUPFAM" id="SSF69349">
    <property type="entry name" value="Phage fibre proteins"/>
    <property type="match status" value="1"/>
</dbReference>
<dbReference type="Gene3D" id="2.40.50.230">
    <property type="entry name" value="Gp5 N-terminal domain"/>
    <property type="match status" value="1"/>
</dbReference>
<protein>
    <submittedName>
        <fullName evidence="2">Rhs element Vgr protein</fullName>
    </submittedName>
</protein>
<dbReference type="EMBL" id="JAVDQD010000001">
    <property type="protein sequence ID" value="MDR6237438.1"/>
    <property type="molecule type" value="Genomic_DNA"/>
</dbReference>
<reference evidence="2" key="1">
    <citation type="submission" date="2023-07" db="EMBL/GenBank/DDBJ databases">
        <title>Genomic Encyclopedia of Type Strains, Phase IV (KMG-IV): sequencing the most valuable type-strain genomes for metagenomic binning, comparative biology and taxonomic classification.</title>
        <authorList>
            <person name="Goeker M."/>
        </authorList>
    </citation>
    <scope>NUCLEOTIDE SEQUENCE</scope>
    <source>
        <strain evidence="2">DSM 26174</strain>
    </source>
</reference>
<evidence type="ECO:0000259" key="1">
    <source>
        <dbReference type="Pfam" id="PF04717"/>
    </source>
</evidence>
<dbReference type="SUPFAM" id="SSF69279">
    <property type="entry name" value="Phage tail proteins"/>
    <property type="match status" value="1"/>
</dbReference>
<organism evidence="2 3">
    <name type="scientific">Aureibacter tunicatorum</name>
    <dbReference type="NCBI Taxonomy" id="866807"/>
    <lineage>
        <taxon>Bacteria</taxon>
        <taxon>Pseudomonadati</taxon>
        <taxon>Bacteroidota</taxon>
        <taxon>Cytophagia</taxon>
        <taxon>Cytophagales</taxon>
        <taxon>Persicobacteraceae</taxon>
        <taxon>Aureibacter</taxon>
    </lineage>
</organism>
<proteinExistence type="predicted"/>
<evidence type="ECO:0000313" key="2">
    <source>
        <dbReference type="EMBL" id="MDR6237438.1"/>
    </source>
</evidence>
<accession>A0AAE3XIP6</accession>
<gene>
    <name evidence="2" type="ORF">HNQ88_000414</name>
</gene>
<dbReference type="NCBIfam" id="TIGR01646">
    <property type="entry name" value="vgr_GE"/>
    <property type="match status" value="1"/>
</dbReference>
<dbReference type="RefSeq" id="WP_309936903.1">
    <property type="nucleotide sequence ID" value="NZ_AP025305.1"/>
</dbReference>